<comment type="caution">
    <text evidence="6">The sequence shown here is derived from an EMBL/GenBank/DDBJ whole genome shotgun (WGS) entry which is preliminary data.</text>
</comment>
<comment type="function">
    <text evidence="5">A non-essential component of RNA polymerase (RNAP).</text>
</comment>
<comment type="similarity">
    <text evidence="5">Belongs to the RNA polymerase subunit epsilon family.</text>
</comment>
<keyword evidence="1 5" id="KW-0240">DNA-directed RNA polymerase</keyword>
<dbReference type="GO" id="GO:0003899">
    <property type="term" value="F:DNA-directed RNA polymerase activity"/>
    <property type="evidence" value="ECO:0007669"/>
    <property type="project" value="UniProtKB-UniRule"/>
</dbReference>
<dbReference type="NCBIfam" id="NF010188">
    <property type="entry name" value="PRK13667.1"/>
    <property type="match status" value="1"/>
</dbReference>
<evidence type="ECO:0000256" key="3">
    <source>
        <dbReference type="ARBA" id="ARBA00022695"/>
    </source>
</evidence>
<keyword evidence="3 5" id="KW-0548">Nucleotidyltransferase</keyword>
<dbReference type="EMBL" id="VIVN01000001">
    <property type="protein sequence ID" value="TWE08992.1"/>
    <property type="molecule type" value="Genomic_DNA"/>
</dbReference>
<organism evidence="6 7">
    <name type="scientific">Neobacillus bataviensis</name>
    <dbReference type="NCBI Taxonomy" id="220685"/>
    <lineage>
        <taxon>Bacteria</taxon>
        <taxon>Bacillati</taxon>
        <taxon>Bacillota</taxon>
        <taxon>Bacilli</taxon>
        <taxon>Bacillales</taxon>
        <taxon>Bacillaceae</taxon>
        <taxon>Neobacillus</taxon>
    </lineage>
</organism>
<protein>
    <recommendedName>
        <fullName evidence="5">DNA-directed RNA polymerase subunit epsilon</fullName>
        <shortName evidence="5">RNAP epsilon subunit</shortName>
        <ecNumber evidence="5">2.7.7.6</ecNumber>
    </recommendedName>
    <alternativeName>
        <fullName evidence="5">RNA polymerase epsilon subunit</fullName>
    </alternativeName>
    <alternativeName>
        <fullName evidence="5">Transcriptase subunit epsilon</fullName>
    </alternativeName>
</protein>
<keyword evidence="4 5" id="KW-0804">Transcription</keyword>
<dbReference type="GO" id="GO:0006351">
    <property type="term" value="P:DNA-templated transcription"/>
    <property type="evidence" value="ECO:0007669"/>
    <property type="project" value="UniProtKB-UniRule"/>
</dbReference>
<dbReference type="GO" id="GO:0003677">
    <property type="term" value="F:DNA binding"/>
    <property type="evidence" value="ECO:0007669"/>
    <property type="project" value="UniProtKB-UniRule"/>
</dbReference>
<keyword evidence="2 5" id="KW-0808">Transferase</keyword>
<keyword evidence="7" id="KW-1185">Reference proteome</keyword>
<dbReference type="GO" id="GO:0000428">
    <property type="term" value="C:DNA-directed RNA polymerase complex"/>
    <property type="evidence" value="ECO:0007669"/>
    <property type="project" value="UniProtKB-KW"/>
</dbReference>
<evidence type="ECO:0000256" key="4">
    <source>
        <dbReference type="ARBA" id="ARBA00023163"/>
    </source>
</evidence>
<evidence type="ECO:0000256" key="5">
    <source>
        <dbReference type="HAMAP-Rule" id="MF_01553"/>
    </source>
</evidence>
<dbReference type="Gene3D" id="3.10.20.730">
    <property type="entry name" value="RNAP, epsilon subunit-like"/>
    <property type="match status" value="1"/>
</dbReference>
<reference evidence="6 7" key="1">
    <citation type="submission" date="2019-06" db="EMBL/GenBank/DDBJ databases">
        <title>Sorghum-associated microbial communities from plants grown in Nebraska, USA.</title>
        <authorList>
            <person name="Schachtman D."/>
        </authorList>
    </citation>
    <scope>NUCLEOTIDE SEQUENCE [LARGE SCALE GENOMIC DNA]</scope>
    <source>
        <strain evidence="6 7">2482</strain>
    </source>
</reference>
<evidence type="ECO:0000256" key="1">
    <source>
        <dbReference type="ARBA" id="ARBA00022478"/>
    </source>
</evidence>
<sequence length="70" mass="8312">MIFKVYYQERLTEVPVRENTKTIFVEGESVRDVRKKIADRGFNVEHVQEVTGAYLEYEQQNEDFKVLEIG</sequence>
<evidence type="ECO:0000313" key="7">
    <source>
        <dbReference type="Proteomes" id="UP000319671"/>
    </source>
</evidence>
<dbReference type="EC" id="2.7.7.6" evidence="5"/>
<dbReference type="RefSeq" id="WP_098526960.1">
    <property type="nucleotide sequence ID" value="NZ_VIVN01000001.1"/>
</dbReference>
<evidence type="ECO:0000256" key="2">
    <source>
        <dbReference type="ARBA" id="ARBA00022679"/>
    </source>
</evidence>
<dbReference type="Pfam" id="PF07288">
    <property type="entry name" value="RpoY"/>
    <property type="match status" value="1"/>
</dbReference>
<comment type="subunit">
    <text evidence="5">RNAP is composed of a core of 2 alpha, a beta and a beta' subunit. The core is associated with a delta subunit, and at least one of epsilon or omega. When a sigma factor is associated with the core the holoenzyme is formed, which can initiate transcription.</text>
</comment>
<name>A0A561E076_9BACI</name>
<evidence type="ECO:0000313" key="6">
    <source>
        <dbReference type="EMBL" id="TWE08992.1"/>
    </source>
</evidence>
<dbReference type="HAMAP" id="MF_01553">
    <property type="entry name" value="RNApol_bact_RpoY"/>
    <property type="match status" value="1"/>
</dbReference>
<proteinExistence type="inferred from homology"/>
<comment type="catalytic activity">
    <reaction evidence="5">
        <text>RNA(n) + a ribonucleoside 5'-triphosphate = RNA(n+1) + diphosphate</text>
        <dbReference type="Rhea" id="RHEA:21248"/>
        <dbReference type="Rhea" id="RHEA-COMP:14527"/>
        <dbReference type="Rhea" id="RHEA-COMP:17342"/>
        <dbReference type="ChEBI" id="CHEBI:33019"/>
        <dbReference type="ChEBI" id="CHEBI:61557"/>
        <dbReference type="ChEBI" id="CHEBI:140395"/>
        <dbReference type="EC" id="2.7.7.6"/>
    </reaction>
</comment>
<accession>A0A561E076</accession>
<gene>
    <name evidence="5" type="primary">rpoY</name>
    <name evidence="6" type="ORF">FB550_1011024</name>
</gene>
<dbReference type="InterPro" id="IPR009907">
    <property type="entry name" value="RpoY"/>
</dbReference>
<dbReference type="Proteomes" id="UP000319671">
    <property type="component" value="Unassembled WGS sequence"/>
</dbReference>
<dbReference type="AlphaFoldDB" id="A0A561E076"/>